<evidence type="ECO:0000256" key="7">
    <source>
        <dbReference type="ARBA" id="ARBA00023159"/>
    </source>
</evidence>
<keyword evidence="6 9" id="KW-0238">DNA-binding</keyword>
<evidence type="ECO:0000256" key="2">
    <source>
        <dbReference type="ARBA" id="ARBA00022490"/>
    </source>
</evidence>
<accession>A0A1K2I5F5</accession>
<dbReference type="Pfam" id="PF20714">
    <property type="entry name" value="HTH_64"/>
    <property type="match status" value="1"/>
</dbReference>
<evidence type="ECO:0000313" key="12">
    <source>
        <dbReference type="EMBL" id="SFZ87608.1"/>
    </source>
</evidence>
<evidence type="ECO:0000256" key="5">
    <source>
        <dbReference type="ARBA" id="ARBA00023015"/>
    </source>
</evidence>
<evidence type="ECO:0000256" key="8">
    <source>
        <dbReference type="ARBA" id="ARBA00023163"/>
    </source>
</evidence>
<dbReference type="Gene3D" id="1.10.10.10">
    <property type="entry name" value="Winged helix-like DNA-binding domain superfamily/Winged helix DNA-binding domain"/>
    <property type="match status" value="1"/>
</dbReference>
<dbReference type="AlphaFoldDB" id="A0A1K2I5F5"/>
<dbReference type="GO" id="GO:0016740">
    <property type="term" value="F:transferase activity"/>
    <property type="evidence" value="ECO:0007669"/>
    <property type="project" value="UniProtKB-KW"/>
</dbReference>
<dbReference type="InterPro" id="IPR011006">
    <property type="entry name" value="CheY-like_superfamily"/>
</dbReference>
<keyword evidence="7 9" id="KW-0010">Activator</keyword>
<dbReference type="GO" id="GO:0003700">
    <property type="term" value="F:DNA-binding transcription factor activity"/>
    <property type="evidence" value="ECO:0007669"/>
    <property type="project" value="InterPro"/>
</dbReference>
<name>A0A1K2I5F5_9LACO</name>
<sequence length="233" mass="26521">MTTVLIIEDDPMVQFIHKSYLNKIDAALIIKTSQTAKEAVNLLNTYKIQLILLDVKLNDSNGLDLLKKIRQQGYPAEVILITAASDTAVVQQSRHLGVLDYLIKPFTFKRFANSIATFKKNQQLFQTTQLQQTKIDHVFHSTPESTNLKVNLTKGLSQITLKLICAKIKEQKKPFTAESLANQLNLSHVTVRKYIAFLEKHHVLTSKTVYLKVGRPYQIYQLNPNSPFTIDQL</sequence>
<evidence type="ECO:0000256" key="1">
    <source>
        <dbReference type="ARBA" id="ARBA00004496"/>
    </source>
</evidence>
<dbReference type="InterPro" id="IPR001789">
    <property type="entry name" value="Sig_transdc_resp-reg_receiver"/>
</dbReference>
<evidence type="ECO:0000256" key="3">
    <source>
        <dbReference type="ARBA" id="ARBA00022553"/>
    </source>
</evidence>
<dbReference type="SUPFAM" id="SSF46785">
    <property type="entry name" value="Winged helix' DNA-binding domain"/>
    <property type="match status" value="1"/>
</dbReference>
<dbReference type="InterPro" id="IPR036390">
    <property type="entry name" value="WH_DNA-bd_sf"/>
</dbReference>
<gene>
    <name evidence="12" type="ORF">LREN565_0721</name>
</gene>
<keyword evidence="8 9" id="KW-0804">Transcription</keyword>
<evidence type="ECO:0000259" key="11">
    <source>
        <dbReference type="PROSITE" id="PS50110"/>
    </source>
</evidence>
<keyword evidence="5 9" id="KW-0805">Transcription regulation</keyword>
<dbReference type="InterPro" id="IPR036388">
    <property type="entry name" value="WH-like_DNA-bd_sf"/>
</dbReference>
<proteinExistence type="predicted"/>
<dbReference type="Pfam" id="PF00072">
    <property type="entry name" value="Response_reg"/>
    <property type="match status" value="1"/>
</dbReference>
<dbReference type="SUPFAM" id="SSF52172">
    <property type="entry name" value="CheY-like"/>
    <property type="match status" value="1"/>
</dbReference>
<dbReference type="PIRSF" id="PIRSF006171">
    <property type="entry name" value="RR_citrat_malat"/>
    <property type="match status" value="1"/>
</dbReference>
<dbReference type="PANTHER" id="PTHR45526:SF1">
    <property type="entry name" value="TRANSCRIPTIONAL REGULATORY PROTEIN DCUR-RELATED"/>
    <property type="match status" value="1"/>
</dbReference>
<dbReference type="PROSITE" id="PS50110">
    <property type="entry name" value="RESPONSE_REGULATORY"/>
    <property type="match status" value="1"/>
</dbReference>
<evidence type="ECO:0000256" key="10">
    <source>
        <dbReference type="PROSITE-ProRule" id="PRU00169"/>
    </source>
</evidence>
<evidence type="ECO:0000256" key="6">
    <source>
        <dbReference type="ARBA" id="ARBA00023125"/>
    </source>
</evidence>
<keyword evidence="3 10" id="KW-0597">Phosphoprotein</keyword>
<keyword evidence="2 9" id="KW-0963">Cytoplasm</keyword>
<dbReference type="GO" id="GO:0005737">
    <property type="term" value="C:cytoplasm"/>
    <property type="evidence" value="ECO:0007669"/>
    <property type="project" value="UniProtKB-SubCell"/>
</dbReference>
<dbReference type="EMBL" id="LT634362">
    <property type="protein sequence ID" value="SFZ87608.1"/>
    <property type="molecule type" value="Genomic_DNA"/>
</dbReference>
<evidence type="ECO:0000256" key="9">
    <source>
        <dbReference type="PIRNR" id="PIRNR006171"/>
    </source>
</evidence>
<reference evidence="12" key="1">
    <citation type="submission" date="2016-11" db="EMBL/GenBank/DDBJ databases">
        <authorList>
            <person name="Jaros S."/>
            <person name="Januszkiewicz K."/>
            <person name="Wedrychowicz H."/>
        </authorList>
    </citation>
    <scope>NUCLEOTIDE SEQUENCE</scope>
    <source>
        <strain evidence="12">ACA-DC 565</strain>
    </source>
</reference>
<evidence type="ECO:0000256" key="4">
    <source>
        <dbReference type="ARBA" id="ARBA00023012"/>
    </source>
</evidence>
<dbReference type="Gene3D" id="3.40.50.2300">
    <property type="match status" value="1"/>
</dbReference>
<dbReference type="InterPro" id="IPR024187">
    <property type="entry name" value="Sig_transdc_resp-reg_cit/mal"/>
</dbReference>
<dbReference type="GO" id="GO:0000156">
    <property type="term" value="F:phosphorelay response regulator activity"/>
    <property type="evidence" value="ECO:0007669"/>
    <property type="project" value="TreeGrafter"/>
</dbReference>
<comment type="subcellular location">
    <subcellularLocation>
        <location evidence="1 9">Cytoplasm</location>
    </subcellularLocation>
</comment>
<dbReference type="InterPro" id="IPR051271">
    <property type="entry name" value="2C-system_Tx_regulators"/>
</dbReference>
<dbReference type="InterPro" id="IPR048714">
    <property type="entry name" value="DpiA-like_HTH"/>
</dbReference>
<dbReference type="GO" id="GO:0003677">
    <property type="term" value="F:DNA binding"/>
    <property type="evidence" value="ECO:0007669"/>
    <property type="project" value="UniProtKB-KW"/>
</dbReference>
<organism evidence="12">
    <name type="scientific">Loigolactobacillus rennini</name>
    <dbReference type="NCBI Taxonomy" id="238013"/>
    <lineage>
        <taxon>Bacteria</taxon>
        <taxon>Bacillati</taxon>
        <taxon>Bacillota</taxon>
        <taxon>Bacilli</taxon>
        <taxon>Lactobacillales</taxon>
        <taxon>Lactobacillaceae</taxon>
        <taxon>Loigolactobacillus</taxon>
    </lineage>
</organism>
<dbReference type="SMART" id="SM00448">
    <property type="entry name" value="REC"/>
    <property type="match status" value="1"/>
</dbReference>
<feature type="domain" description="Response regulatory" evidence="11">
    <location>
        <begin position="3"/>
        <end position="119"/>
    </location>
</feature>
<feature type="modified residue" description="4-aspartylphosphate" evidence="10">
    <location>
        <position position="54"/>
    </location>
</feature>
<dbReference type="PANTHER" id="PTHR45526">
    <property type="entry name" value="TRANSCRIPTIONAL REGULATORY PROTEIN DPIA"/>
    <property type="match status" value="1"/>
</dbReference>
<protein>
    <recommendedName>
        <fullName evidence="9">Transcriptional regulatory protein</fullName>
    </recommendedName>
</protein>
<keyword evidence="4 9" id="KW-0902">Two-component regulatory system</keyword>
<keyword evidence="12" id="KW-0808">Transferase</keyword>